<keyword evidence="6" id="KW-0963">Cytoplasm</keyword>
<name>A0A1G2DFS8_9BACT</name>
<reference evidence="7 8" key="1">
    <citation type="journal article" date="2016" name="Nat. Commun.">
        <title>Thousands of microbial genomes shed light on interconnected biogeochemical processes in an aquifer system.</title>
        <authorList>
            <person name="Anantharaman K."/>
            <person name="Brown C.T."/>
            <person name="Hug L.A."/>
            <person name="Sharon I."/>
            <person name="Castelle C.J."/>
            <person name="Probst A.J."/>
            <person name="Thomas B.C."/>
            <person name="Singh A."/>
            <person name="Wilkins M.J."/>
            <person name="Karaoz U."/>
            <person name="Brodie E.L."/>
            <person name="Williams K.H."/>
            <person name="Hubbard S.S."/>
            <person name="Banfield J.F."/>
        </authorList>
    </citation>
    <scope>NUCLEOTIDE SEQUENCE [LARGE SCALE GENOMIC DNA]</scope>
</reference>
<gene>
    <name evidence="6" type="primary">nadK</name>
    <name evidence="7" type="ORF">A2942_02310</name>
</gene>
<evidence type="ECO:0000256" key="5">
    <source>
        <dbReference type="ARBA" id="ARBA00047925"/>
    </source>
</evidence>
<dbReference type="Proteomes" id="UP000178534">
    <property type="component" value="Unassembled WGS sequence"/>
</dbReference>
<comment type="function">
    <text evidence="6">Involved in the regulation of the intracellular balance of NAD and NADP, and is a key enzyme in the biosynthesis of NADP. Catalyzes specifically the phosphorylation on 2'-hydroxyl of the adenosine moiety of NAD to yield NADP.</text>
</comment>
<evidence type="ECO:0000256" key="1">
    <source>
        <dbReference type="ARBA" id="ARBA00022679"/>
    </source>
</evidence>
<dbReference type="EC" id="2.7.1.23" evidence="6"/>
<keyword evidence="6" id="KW-0067">ATP-binding</keyword>
<comment type="subcellular location">
    <subcellularLocation>
        <location evidence="6">Cytoplasm</location>
    </subcellularLocation>
</comment>
<feature type="binding site" evidence="6">
    <location>
        <begin position="50"/>
        <end position="51"/>
    </location>
    <ligand>
        <name>NAD(+)</name>
        <dbReference type="ChEBI" id="CHEBI:57540"/>
    </ligand>
</feature>
<dbReference type="GO" id="GO:0046872">
    <property type="term" value="F:metal ion binding"/>
    <property type="evidence" value="ECO:0007669"/>
    <property type="project" value="UniProtKB-UniRule"/>
</dbReference>
<comment type="similarity">
    <text evidence="6">Belongs to the NAD kinase family.</text>
</comment>
<feature type="binding site" evidence="6">
    <location>
        <position position="151"/>
    </location>
    <ligand>
        <name>NAD(+)</name>
        <dbReference type="ChEBI" id="CHEBI:57540"/>
    </ligand>
</feature>
<feature type="binding site" evidence="6">
    <location>
        <begin position="125"/>
        <end position="126"/>
    </location>
    <ligand>
        <name>NAD(+)</name>
        <dbReference type="ChEBI" id="CHEBI:57540"/>
    </ligand>
</feature>
<comment type="caution">
    <text evidence="7">The sequence shown here is derived from an EMBL/GenBank/DDBJ whole genome shotgun (WGS) entry which is preliminary data.</text>
</comment>
<accession>A0A1G2DFS8</accession>
<dbReference type="Pfam" id="PF20143">
    <property type="entry name" value="NAD_kinase_C"/>
    <property type="match status" value="1"/>
</dbReference>
<comment type="cofactor">
    <cofactor evidence="6">
        <name>a divalent metal cation</name>
        <dbReference type="ChEBI" id="CHEBI:60240"/>
    </cofactor>
</comment>
<dbReference type="EMBL" id="MHLP01000022">
    <property type="protein sequence ID" value="OGZ12426.1"/>
    <property type="molecule type" value="Genomic_DNA"/>
</dbReference>
<sequence>MKKRLVIFYRKDNHRAPKWAALLRAHIAKHHKNITLTEEKPNVVVVLGGDGTILEASRIYGKQGVVVVGLNLGHVGFLASARRPREFIKTIDAFAAGKYTLSKRMMVGAVVYRKNNPVYHTDSLNEIAVQGLSGAIKLTVSIDGHPLQYIHGNGVMVATPTGSTAYNLSAHGPIVTPDIKCFILTELLDHHIPTPSMVLKRTKRIQISVTEIRAKGLLSITATGEPVDAVLTSDDLNIFPLHEGDRIEIDRSKRLIKFAEFTPDYFYKSLQEKFAFR</sequence>
<organism evidence="7 8">
    <name type="scientific">Candidatus Lloydbacteria bacterium RIFCSPLOWO2_01_FULL_50_20</name>
    <dbReference type="NCBI Taxonomy" id="1798665"/>
    <lineage>
        <taxon>Bacteria</taxon>
        <taxon>Candidatus Lloydiibacteriota</taxon>
    </lineage>
</organism>
<evidence type="ECO:0000313" key="8">
    <source>
        <dbReference type="Proteomes" id="UP000178534"/>
    </source>
</evidence>
<dbReference type="GO" id="GO:0006741">
    <property type="term" value="P:NADP+ biosynthetic process"/>
    <property type="evidence" value="ECO:0007669"/>
    <property type="project" value="UniProtKB-UniRule"/>
</dbReference>
<dbReference type="GO" id="GO:0051287">
    <property type="term" value="F:NAD binding"/>
    <property type="evidence" value="ECO:0007669"/>
    <property type="project" value="UniProtKB-ARBA"/>
</dbReference>
<feature type="active site" description="Proton acceptor" evidence="6">
    <location>
        <position position="50"/>
    </location>
</feature>
<dbReference type="GO" id="GO:0003951">
    <property type="term" value="F:NAD+ kinase activity"/>
    <property type="evidence" value="ECO:0007669"/>
    <property type="project" value="UniProtKB-UniRule"/>
</dbReference>
<dbReference type="GO" id="GO:0005524">
    <property type="term" value="F:ATP binding"/>
    <property type="evidence" value="ECO:0007669"/>
    <property type="project" value="UniProtKB-KW"/>
</dbReference>
<dbReference type="InterPro" id="IPR002504">
    <property type="entry name" value="NADK"/>
</dbReference>
<feature type="binding site" evidence="6">
    <location>
        <position position="153"/>
    </location>
    <ligand>
        <name>NAD(+)</name>
        <dbReference type="ChEBI" id="CHEBI:57540"/>
    </ligand>
</feature>
<dbReference type="HAMAP" id="MF_00361">
    <property type="entry name" value="NAD_kinase"/>
    <property type="match status" value="1"/>
</dbReference>
<protein>
    <recommendedName>
        <fullName evidence="6">NAD kinase</fullName>
        <ecNumber evidence="6">2.7.1.23</ecNumber>
    </recommendedName>
    <alternativeName>
        <fullName evidence="6">ATP-dependent NAD kinase</fullName>
    </alternativeName>
</protein>
<dbReference type="PANTHER" id="PTHR20275">
    <property type="entry name" value="NAD KINASE"/>
    <property type="match status" value="1"/>
</dbReference>
<comment type="caution">
    <text evidence="6">Lacks conserved residue(s) required for the propagation of feature annotation.</text>
</comment>
<keyword evidence="6" id="KW-0547">Nucleotide-binding</keyword>
<evidence type="ECO:0000256" key="3">
    <source>
        <dbReference type="ARBA" id="ARBA00022857"/>
    </source>
</evidence>
<evidence type="ECO:0000256" key="4">
    <source>
        <dbReference type="ARBA" id="ARBA00023027"/>
    </source>
</evidence>
<comment type="catalytic activity">
    <reaction evidence="5 6">
        <text>NAD(+) + ATP = ADP + NADP(+) + H(+)</text>
        <dbReference type="Rhea" id="RHEA:18629"/>
        <dbReference type="ChEBI" id="CHEBI:15378"/>
        <dbReference type="ChEBI" id="CHEBI:30616"/>
        <dbReference type="ChEBI" id="CHEBI:57540"/>
        <dbReference type="ChEBI" id="CHEBI:58349"/>
        <dbReference type="ChEBI" id="CHEBI:456216"/>
        <dbReference type="EC" id="2.7.1.23"/>
    </reaction>
</comment>
<feature type="binding site" evidence="6">
    <location>
        <begin position="164"/>
        <end position="169"/>
    </location>
    <ligand>
        <name>NAD(+)</name>
        <dbReference type="ChEBI" id="CHEBI:57540"/>
    </ligand>
</feature>
<keyword evidence="3 6" id="KW-0521">NADP</keyword>
<evidence type="ECO:0000256" key="2">
    <source>
        <dbReference type="ARBA" id="ARBA00022777"/>
    </source>
</evidence>
<dbReference type="Pfam" id="PF01513">
    <property type="entry name" value="NAD_kinase"/>
    <property type="match status" value="1"/>
</dbReference>
<dbReference type="InterPro" id="IPR017437">
    <property type="entry name" value="ATP-NAD_kinase_PpnK-typ_C"/>
</dbReference>
<dbReference type="Gene3D" id="3.40.50.10330">
    <property type="entry name" value="Probable inorganic polyphosphate/atp-NAD kinase, domain 1"/>
    <property type="match status" value="1"/>
</dbReference>
<dbReference type="PANTHER" id="PTHR20275:SF0">
    <property type="entry name" value="NAD KINASE"/>
    <property type="match status" value="1"/>
</dbReference>
<keyword evidence="2 6" id="KW-0418">Kinase</keyword>
<dbReference type="STRING" id="1798665.A2942_02310"/>
<proteinExistence type="inferred from homology"/>
<dbReference type="GO" id="GO:0005737">
    <property type="term" value="C:cytoplasm"/>
    <property type="evidence" value="ECO:0007669"/>
    <property type="project" value="UniProtKB-SubCell"/>
</dbReference>
<keyword evidence="4 6" id="KW-0520">NAD</keyword>
<dbReference type="SUPFAM" id="SSF111331">
    <property type="entry name" value="NAD kinase/diacylglycerol kinase-like"/>
    <property type="match status" value="1"/>
</dbReference>
<dbReference type="Gene3D" id="2.60.200.30">
    <property type="entry name" value="Probable inorganic polyphosphate/atp-NAD kinase, domain 2"/>
    <property type="match status" value="1"/>
</dbReference>
<dbReference type="InterPro" id="IPR017438">
    <property type="entry name" value="ATP-NAD_kinase_N"/>
</dbReference>
<evidence type="ECO:0000313" key="7">
    <source>
        <dbReference type="EMBL" id="OGZ12426.1"/>
    </source>
</evidence>
<keyword evidence="1 6" id="KW-0808">Transferase</keyword>
<feature type="binding site" evidence="6">
    <location>
        <position position="188"/>
    </location>
    <ligand>
        <name>NAD(+)</name>
        <dbReference type="ChEBI" id="CHEBI:57540"/>
    </ligand>
</feature>
<evidence type="ECO:0000256" key="6">
    <source>
        <dbReference type="HAMAP-Rule" id="MF_00361"/>
    </source>
</evidence>
<dbReference type="InterPro" id="IPR016064">
    <property type="entry name" value="NAD/diacylglycerol_kinase_sf"/>
</dbReference>
<dbReference type="AlphaFoldDB" id="A0A1G2DFS8"/>
<dbReference type="GO" id="GO:0019674">
    <property type="term" value="P:NAD+ metabolic process"/>
    <property type="evidence" value="ECO:0007669"/>
    <property type="project" value="InterPro"/>
</dbReference>